<dbReference type="SUPFAM" id="SSF69318">
    <property type="entry name" value="Integrin alpha N-terminal domain"/>
    <property type="match status" value="1"/>
</dbReference>
<dbReference type="PROSITE" id="PS51257">
    <property type="entry name" value="PROKAR_LIPOPROTEIN"/>
    <property type="match status" value="1"/>
</dbReference>
<keyword evidence="1" id="KW-0732">Signal</keyword>
<dbReference type="Gene3D" id="2.130.10.130">
    <property type="entry name" value="Integrin alpha, N-terminal"/>
    <property type="match status" value="2"/>
</dbReference>
<dbReference type="PANTHER" id="PTHR44103:SF1">
    <property type="entry name" value="PROPROTEIN CONVERTASE P"/>
    <property type="match status" value="1"/>
</dbReference>
<dbReference type="KEGG" id="dpf:ON006_15815"/>
<dbReference type="InterPro" id="IPR013517">
    <property type="entry name" value="FG-GAP"/>
</dbReference>
<organism evidence="2 3">
    <name type="scientific">Dyadobacter pollutisoli</name>
    <dbReference type="NCBI Taxonomy" id="2910158"/>
    <lineage>
        <taxon>Bacteria</taxon>
        <taxon>Pseudomonadati</taxon>
        <taxon>Bacteroidota</taxon>
        <taxon>Cytophagia</taxon>
        <taxon>Cytophagales</taxon>
        <taxon>Spirosomataceae</taxon>
        <taxon>Dyadobacter</taxon>
    </lineage>
</organism>
<dbReference type="RefSeq" id="WP_244822954.1">
    <property type="nucleotide sequence ID" value="NZ_CP112998.1"/>
</dbReference>
<dbReference type="Proteomes" id="UP001164653">
    <property type="component" value="Chromosome"/>
</dbReference>
<gene>
    <name evidence="2" type="ORF">ON006_15815</name>
</gene>
<dbReference type="InterPro" id="IPR028994">
    <property type="entry name" value="Integrin_alpha_N"/>
</dbReference>
<keyword evidence="3" id="KW-1185">Reference proteome</keyword>
<evidence type="ECO:0000313" key="3">
    <source>
        <dbReference type="Proteomes" id="UP001164653"/>
    </source>
</evidence>
<dbReference type="AlphaFoldDB" id="A0A9E8N769"/>
<evidence type="ECO:0000256" key="1">
    <source>
        <dbReference type="ARBA" id="ARBA00022729"/>
    </source>
</evidence>
<sequence>MRQLIAFCIVLHFLISCTAKKQNEKVELKEPPASGLSGKELSIAHCSRCHAFVKPDLLTKASWRDVLPAMGHRMGVYSGGFRPDSLFDAGISGDVVRNAGIFPETSVLAKEDWVKIEKYYLDNAPDTIAPPLRKSKIRIGLKHFKYKEASFNNRPALTSMVKILPDNRGVVYGDAKNRRNVLTFLTPELKENYSIQLQSTPIDFYEKGNELYLTMVGRGVFPTDAADGTLQRFLKSGQTSGYKPADVPVSNLRRPVSMVYGDLNKDGFEDIVACEFGNETGQLAWYQNNGKGGYDKRTLRDKPGAITAVIKDANQDGLPDIYVLMAQGDEGVFLYENQGFGKFQEKRLLSFLPLNGSQYIQLADFNKDGFDDIVYVCGDNADKTPVLKDYHGIYIFLNDGKSNFRQAYFYQLNGAYKAMIRDYDLDGDLDIAAISFFPDYLRYPEESFVYLENKGKLKFEDYSIPEAPKGRWVVMDAGDMDADGDIDLVLGSFVYFLPQGDTTGLGKKWLTDGPSVIVLENTTR</sequence>
<protein>
    <submittedName>
        <fullName evidence="2">VCBS repeat-containing protein</fullName>
    </submittedName>
</protein>
<dbReference type="Pfam" id="PF13517">
    <property type="entry name" value="FG-GAP_3"/>
    <property type="match status" value="2"/>
</dbReference>
<name>A0A9E8N769_9BACT</name>
<reference evidence="2" key="1">
    <citation type="submission" date="2022-11" db="EMBL/GenBank/DDBJ databases">
        <title>Dyadobacter pollutisoli sp. nov., isolated from plastic dumped soil.</title>
        <authorList>
            <person name="Kim J.M."/>
            <person name="Kim K.R."/>
            <person name="Lee J.K."/>
            <person name="Hao L."/>
            <person name="Jeon C.O."/>
        </authorList>
    </citation>
    <scope>NUCLEOTIDE SEQUENCE</scope>
    <source>
        <strain evidence="2">U1</strain>
    </source>
</reference>
<dbReference type="EMBL" id="CP112998">
    <property type="protein sequence ID" value="WAC09219.1"/>
    <property type="molecule type" value="Genomic_DNA"/>
</dbReference>
<proteinExistence type="predicted"/>
<evidence type="ECO:0000313" key="2">
    <source>
        <dbReference type="EMBL" id="WAC09219.1"/>
    </source>
</evidence>
<accession>A0A9E8N769</accession>
<dbReference type="PANTHER" id="PTHR44103">
    <property type="entry name" value="PROPROTEIN CONVERTASE P"/>
    <property type="match status" value="1"/>
</dbReference>